<comment type="caution">
    <text evidence="1">The sequence shown here is derived from an EMBL/GenBank/DDBJ whole genome shotgun (WGS) entry which is preliminary data.</text>
</comment>
<accession>A0AAV5DM56</accession>
<keyword evidence="2" id="KW-1185">Reference proteome</keyword>
<dbReference type="Proteomes" id="UP001054889">
    <property type="component" value="Unassembled WGS sequence"/>
</dbReference>
<evidence type="ECO:0000313" key="1">
    <source>
        <dbReference type="EMBL" id="GJN11449.1"/>
    </source>
</evidence>
<reference evidence="1" key="1">
    <citation type="journal article" date="2018" name="DNA Res.">
        <title>Multiple hybrid de novo genome assembly of finger millet, an orphan allotetraploid crop.</title>
        <authorList>
            <person name="Hatakeyama M."/>
            <person name="Aluri S."/>
            <person name="Balachadran M.T."/>
            <person name="Sivarajan S.R."/>
            <person name="Patrignani A."/>
            <person name="Gruter S."/>
            <person name="Poveda L."/>
            <person name="Shimizu-Inatsugi R."/>
            <person name="Baeten J."/>
            <person name="Francoijs K.J."/>
            <person name="Nataraja K.N."/>
            <person name="Reddy Y.A.N."/>
            <person name="Phadnis S."/>
            <person name="Ravikumar R.L."/>
            <person name="Schlapbach R."/>
            <person name="Sreeman S.M."/>
            <person name="Shimizu K.K."/>
        </authorList>
    </citation>
    <scope>NUCLEOTIDE SEQUENCE</scope>
</reference>
<name>A0AAV5DM56_ELECO</name>
<organism evidence="1 2">
    <name type="scientific">Eleusine coracana subsp. coracana</name>
    <dbReference type="NCBI Taxonomy" id="191504"/>
    <lineage>
        <taxon>Eukaryota</taxon>
        <taxon>Viridiplantae</taxon>
        <taxon>Streptophyta</taxon>
        <taxon>Embryophyta</taxon>
        <taxon>Tracheophyta</taxon>
        <taxon>Spermatophyta</taxon>
        <taxon>Magnoliopsida</taxon>
        <taxon>Liliopsida</taxon>
        <taxon>Poales</taxon>
        <taxon>Poaceae</taxon>
        <taxon>PACMAD clade</taxon>
        <taxon>Chloridoideae</taxon>
        <taxon>Cynodonteae</taxon>
        <taxon>Eleusininae</taxon>
        <taxon>Eleusine</taxon>
    </lineage>
</organism>
<reference evidence="1" key="2">
    <citation type="submission" date="2021-12" db="EMBL/GenBank/DDBJ databases">
        <title>Resequencing data analysis of finger millet.</title>
        <authorList>
            <person name="Hatakeyama M."/>
            <person name="Aluri S."/>
            <person name="Balachadran M.T."/>
            <person name="Sivarajan S.R."/>
            <person name="Poveda L."/>
            <person name="Shimizu-Inatsugi R."/>
            <person name="Schlapbach R."/>
            <person name="Sreeman S.M."/>
            <person name="Shimizu K.K."/>
        </authorList>
    </citation>
    <scope>NUCLEOTIDE SEQUENCE</scope>
</reference>
<evidence type="ECO:0000313" key="2">
    <source>
        <dbReference type="Proteomes" id="UP001054889"/>
    </source>
</evidence>
<proteinExistence type="predicted"/>
<protein>
    <submittedName>
        <fullName evidence="1">Uncharacterized protein</fullName>
    </submittedName>
</protein>
<dbReference type="AlphaFoldDB" id="A0AAV5DM56"/>
<gene>
    <name evidence="1" type="primary">ga29643</name>
    <name evidence="1" type="ORF">PR202_ga29643</name>
</gene>
<sequence length="239" mass="27379">MPHPNACVARAIKSTADFAFEEYLPHREGKEWLLCDVCDGHVLLKSMYLIRFSVRAFPDLAVFDPLSRKHLLLPPIRDEDLLASVQVQEQDVQRFKALLVPCTSEEVDETSFRVIAMMNCSTKLVVFVFSSVSGRWSIGASTAWNAPSFNSLPEALRDYWYRCGYDCFYWKVCDKLMKLDITRMEFSLSEFPPDCGSSDIVNVEEGNGRVGLFRHKYRSASVDYYTTITQLNVSKRADR</sequence>
<dbReference type="PANTHER" id="PTHR31264">
    <property type="entry name" value="OS07G0554500 PROTEIN-RELATED"/>
    <property type="match status" value="1"/>
</dbReference>
<dbReference type="EMBL" id="BQKI01000018">
    <property type="protein sequence ID" value="GJN11449.1"/>
    <property type="molecule type" value="Genomic_DNA"/>
</dbReference>
<dbReference type="PANTHER" id="PTHR31264:SF3">
    <property type="entry name" value="OS07G0554100 PROTEIN"/>
    <property type="match status" value="1"/>
</dbReference>